<dbReference type="AlphaFoldDB" id="X1MNI0"/>
<organism evidence="1">
    <name type="scientific">marine sediment metagenome</name>
    <dbReference type="NCBI Taxonomy" id="412755"/>
    <lineage>
        <taxon>unclassified sequences</taxon>
        <taxon>metagenomes</taxon>
        <taxon>ecological metagenomes</taxon>
    </lineage>
</organism>
<name>X1MNI0_9ZZZZ</name>
<proteinExistence type="predicted"/>
<comment type="caution">
    <text evidence="1">The sequence shown here is derived from an EMBL/GenBank/DDBJ whole genome shotgun (WGS) entry which is preliminary data.</text>
</comment>
<reference evidence="1" key="1">
    <citation type="journal article" date="2014" name="Front. Microbiol.">
        <title>High frequency of phylogenetically diverse reductive dehalogenase-homologous genes in deep subseafloor sedimentary metagenomes.</title>
        <authorList>
            <person name="Kawai M."/>
            <person name="Futagami T."/>
            <person name="Toyoda A."/>
            <person name="Takaki Y."/>
            <person name="Nishi S."/>
            <person name="Hori S."/>
            <person name="Arai W."/>
            <person name="Tsubouchi T."/>
            <person name="Morono Y."/>
            <person name="Uchiyama I."/>
            <person name="Ito T."/>
            <person name="Fujiyama A."/>
            <person name="Inagaki F."/>
            <person name="Takami H."/>
        </authorList>
    </citation>
    <scope>NUCLEOTIDE SEQUENCE</scope>
    <source>
        <strain evidence="1">Expedition CK06-06</strain>
    </source>
</reference>
<sequence length="122" mass="13302">MMSFWEFAVVAVVAIAAVVGLRIMAQSGTKGAYKDALKVKEETIGDLKRELVSWKRKAYAATEPPYGAENVDDITSKLPKWARPFVKPVMEWAGTEEGQKTIEGLVKKYAKGPSSAAEPEGV</sequence>
<protein>
    <submittedName>
        <fullName evidence="1">Uncharacterized protein</fullName>
    </submittedName>
</protein>
<evidence type="ECO:0000313" key="1">
    <source>
        <dbReference type="EMBL" id="GAI19576.1"/>
    </source>
</evidence>
<accession>X1MNI0</accession>
<gene>
    <name evidence="1" type="ORF">S06H3_33081</name>
</gene>
<dbReference type="EMBL" id="BARV01019721">
    <property type="protein sequence ID" value="GAI19576.1"/>
    <property type="molecule type" value="Genomic_DNA"/>
</dbReference>